<keyword evidence="7" id="KW-1185">Reference proteome</keyword>
<dbReference type="Pfam" id="PF05426">
    <property type="entry name" value="Alginate_lyase"/>
    <property type="match status" value="1"/>
</dbReference>
<dbReference type="Proteomes" id="UP000317909">
    <property type="component" value="Chromosome"/>
</dbReference>
<reference evidence="6 7" key="1">
    <citation type="submission" date="2019-02" db="EMBL/GenBank/DDBJ databases">
        <title>Deep-cultivation of Planctomycetes and their phenomic and genomic characterization uncovers novel biology.</title>
        <authorList>
            <person name="Wiegand S."/>
            <person name="Jogler M."/>
            <person name="Boedeker C."/>
            <person name="Pinto D."/>
            <person name="Vollmers J."/>
            <person name="Rivas-Marin E."/>
            <person name="Kohn T."/>
            <person name="Peeters S.H."/>
            <person name="Heuer A."/>
            <person name="Rast P."/>
            <person name="Oberbeckmann S."/>
            <person name="Bunk B."/>
            <person name="Jeske O."/>
            <person name="Meyerdierks A."/>
            <person name="Storesund J.E."/>
            <person name="Kallscheuer N."/>
            <person name="Luecker S."/>
            <person name="Lage O.M."/>
            <person name="Pohl T."/>
            <person name="Merkel B.J."/>
            <person name="Hornburger P."/>
            <person name="Mueller R.-W."/>
            <person name="Bruemmer F."/>
            <person name="Labrenz M."/>
            <person name="Spormann A.M."/>
            <person name="Op den Camp H."/>
            <person name="Overmann J."/>
            <person name="Amann R."/>
            <person name="Jetten M.S.M."/>
            <person name="Mascher T."/>
            <person name="Medema M.H."/>
            <person name="Devos D.P."/>
            <person name="Kaster A.-K."/>
            <person name="Ovreas L."/>
            <person name="Rohde M."/>
            <person name="Galperin M.Y."/>
            <person name="Jogler C."/>
        </authorList>
    </citation>
    <scope>NUCLEOTIDE SEQUENCE [LARGE SCALE GENOMIC DNA]</scope>
    <source>
        <strain evidence="6 7">I41</strain>
    </source>
</reference>
<dbReference type="OrthoDB" id="99456at2"/>
<dbReference type="AlphaFoldDB" id="A0A517TXR5"/>
<name>A0A517TXR5_9BACT</name>
<sequence length="390" mass="43223" precursor="true">MKAPNRTTKLNDLLAVLVALGISAASASAMDFVHPGALNSKAELDFVKAKILAGAQPWKGEFDRMRSSSFATRRPHGRANVNSSSEDANESRDDAIAAYTQALLWYFTDDETYAKRSIAILNSWSGLEGFTAGSDQDRLQAGWIGAVMAPAAEIMRCYPGWTASEIGKLQSMFTRAFYPQLNTASYWNGNVDLTQIDAMMSIAVFNDDEGEFNRGLDRLRVRNPAYFYLTSDGSRPKRIAGDGGNPEKFWSNPSKWIDGLTQETCRDGGHHSQFGLGSALHAAEVAWHQGVDVYTENEQRYTLAMELMATQLLTGSMQGACSNDTPSPDRYDTWEVGYNHYHNRAGLELPNTQKLIVEQIRPRAPRAVCNLVYETLTHADLPKLRAVVKH</sequence>
<feature type="region of interest" description="Disordered" evidence="3">
    <location>
        <begin position="69"/>
        <end position="90"/>
    </location>
</feature>
<dbReference type="SUPFAM" id="SSF48230">
    <property type="entry name" value="Chondroitin AC/alginate lyase"/>
    <property type="match status" value="1"/>
</dbReference>
<feature type="signal peptide" evidence="4">
    <location>
        <begin position="1"/>
        <end position="29"/>
    </location>
</feature>
<keyword evidence="1 4" id="KW-0732">Signal</keyword>
<evidence type="ECO:0000313" key="7">
    <source>
        <dbReference type="Proteomes" id="UP000317909"/>
    </source>
</evidence>
<dbReference type="Gene3D" id="1.50.10.100">
    <property type="entry name" value="Chondroitin AC/alginate lyase"/>
    <property type="match status" value="1"/>
</dbReference>
<feature type="chain" id="PRO_5022174513" evidence="4">
    <location>
        <begin position="30"/>
        <end position="390"/>
    </location>
</feature>
<evidence type="ECO:0000256" key="2">
    <source>
        <dbReference type="ARBA" id="ARBA00023239"/>
    </source>
</evidence>
<evidence type="ECO:0000313" key="6">
    <source>
        <dbReference type="EMBL" id="QDT73163.1"/>
    </source>
</evidence>
<dbReference type="KEGG" id="llh:I41_23520"/>
<keyword evidence="2 6" id="KW-0456">Lyase</keyword>
<feature type="domain" description="Alginate lyase" evidence="5">
    <location>
        <begin position="73"/>
        <end position="311"/>
    </location>
</feature>
<gene>
    <name evidence="6" type="ORF">I41_23520</name>
</gene>
<organism evidence="6 7">
    <name type="scientific">Lacipirellula limnantheis</name>
    <dbReference type="NCBI Taxonomy" id="2528024"/>
    <lineage>
        <taxon>Bacteria</taxon>
        <taxon>Pseudomonadati</taxon>
        <taxon>Planctomycetota</taxon>
        <taxon>Planctomycetia</taxon>
        <taxon>Pirellulales</taxon>
        <taxon>Lacipirellulaceae</taxon>
        <taxon>Lacipirellula</taxon>
    </lineage>
</organism>
<dbReference type="GO" id="GO:0016829">
    <property type="term" value="F:lyase activity"/>
    <property type="evidence" value="ECO:0007669"/>
    <property type="project" value="UniProtKB-KW"/>
</dbReference>
<proteinExistence type="predicted"/>
<accession>A0A517TXR5</accession>
<protein>
    <submittedName>
        <fullName evidence="6">Alginate lyase</fullName>
    </submittedName>
</protein>
<dbReference type="EMBL" id="CP036339">
    <property type="protein sequence ID" value="QDT73163.1"/>
    <property type="molecule type" value="Genomic_DNA"/>
</dbReference>
<evidence type="ECO:0000256" key="4">
    <source>
        <dbReference type="SAM" id="SignalP"/>
    </source>
</evidence>
<dbReference type="GO" id="GO:0042597">
    <property type="term" value="C:periplasmic space"/>
    <property type="evidence" value="ECO:0007669"/>
    <property type="project" value="InterPro"/>
</dbReference>
<evidence type="ECO:0000256" key="3">
    <source>
        <dbReference type="SAM" id="MobiDB-lite"/>
    </source>
</evidence>
<dbReference type="InterPro" id="IPR008929">
    <property type="entry name" value="Chondroitin_lyas"/>
</dbReference>
<evidence type="ECO:0000259" key="5">
    <source>
        <dbReference type="Pfam" id="PF05426"/>
    </source>
</evidence>
<evidence type="ECO:0000256" key="1">
    <source>
        <dbReference type="ARBA" id="ARBA00022729"/>
    </source>
</evidence>
<dbReference type="InterPro" id="IPR008397">
    <property type="entry name" value="Alginate_lyase_dom"/>
</dbReference>